<feature type="non-terminal residue" evidence="1">
    <location>
        <position position="33"/>
    </location>
</feature>
<comment type="caution">
    <text evidence="1">The sequence shown here is derived from an EMBL/GenBank/DDBJ whole genome shotgun (WGS) entry which is preliminary data.</text>
</comment>
<protein>
    <recommendedName>
        <fullName evidence="2">Enoyl-CoA hydratase</fullName>
    </recommendedName>
</protein>
<proteinExistence type="predicted"/>
<dbReference type="AlphaFoldDB" id="X1EX12"/>
<accession>X1EX12</accession>
<dbReference type="SUPFAM" id="SSF52096">
    <property type="entry name" value="ClpP/crotonase"/>
    <property type="match status" value="1"/>
</dbReference>
<reference evidence="1" key="1">
    <citation type="journal article" date="2014" name="Front. Microbiol.">
        <title>High frequency of phylogenetically diverse reductive dehalogenase-homologous genes in deep subseafloor sedimentary metagenomes.</title>
        <authorList>
            <person name="Kawai M."/>
            <person name="Futagami T."/>
            <person name="Toyoda A."/>
            <person name="Takaki Y."/>
            <person name="Nishi S."/>
            <person name="Hori S."/>
            <person name="Arai W."/>
            <person name="Tsubouchi T."/>
            <person name="Morono Y."/>
            <person name="Uchiyama I."/>
            <person name="Ito T."/>
            <person name="Fujiyama A."/>
            <person name="Inagaki F."/>
            <person name="Takami H."/>
        </authorList>
    </citation>
    <scope>NUCLEOTIDE SEQUENCE</scope>
    <source>
        <strain evidence="1">Expedition CK06-06</strain>
    </source>
</reference>
<dbReference type="Gene3D" id="3.90.226.10">
    <property type="entry name" value="2-enoyl-CoA Hydratase, Chain A, domain 1"/>
    <property type="match status" value="1"/>
</dbReference>
<evidence type="ECO:0008006" key="2">
    <source>
        <dbReference type="Google" id="ProtNLM"/>
    </source>
</evidence>
<dbReference type="InterPro" id="IPR029045">
    <property type="entry name" value="ClpP/crotonase-like_dom_sf"/>
</dbReference>
<dbReference type="EMBL" id="BART01038002">
    <property type="protein sequence ID" value="GAH13153.1"/>
    <property type="molecule type" value="Genomic_DNA"/>
</dbReference>
<organism evidence="1">
    <name type="scientific">marine sediment metagenome</name>
    <dbReference type="NCBI Taxonomy" id="412755"/>
    <lineage>
        <taxon>unclassified sequences</taxon>
        <taxon>metagenomes</taxon>
        <taxon>ecological metagenomes</taxon>
    </lineage>
</organism>
<sequence length="33" mass="3988">MKEKKYQTILFKVEEKIARITLNRPQVHNVFNA</sequence>
<name>X1EX12_9ZZZZ</name>
<gene>
    <name evidence="1" type="ORF">S01H4_63271</name>
</gene>
<evidence type="ECO:0000313" key="1">
    <source>
        <dbReference type="EMBL" id="GAH13153.1"/>
    </source>
</evidence>